<evidence type="ECO:0000256" key="1">
    <source>
        <dbReference type="ARBA" id="ARBA00022737"/>
    </source>
</evidence>
<sequence>MGKKATFIKARLHEFHRKKVSRGKRSEEIRKKRLGEDSNRLVQRVLSKRPLPVQEDQELLLKQFGQSCRLPTPADDLVNLVKSLQEEGGRADAAKAVAENMITLAKTDVSLFQSLLVDENASRVISVSVSSTEAPKLFASVHKQLCATIFAAFEAAPALIRHHVSSRVFSALVVGNSSVDLSKIVKLLGETISNYDDALAIVKDRHIAPIICRLLSLPGTEVAEWLSVLLKITPAAEKPLKRAKKDAAVQDNTTLTPESLGSVISSIIDDPIAAPVLHALITDSNRWSIFSALILLPSSTTKRSQRFLIRLLEVGGEGPSAVATQLLDSILLGSGSELIGSIVDSSFDSNLNFTVQKVIQLLPRVNDRASVFHRRILELVSSRLFDMSTHGIAVHVVVTLIDASHALGEKGKYVGAVADSICRPENVMDLLRNSNGSLVVRKMIETSSHGASSSLLMTTVEQHMSSLIYDSTGNLIVQQLLRSGNPSTSSAFFRRYLKGEALLSAAQHAGAAHVVHTLFDCVDPPTFAEMCGILKPQCCNLARHLNGRFVVEKMIPSQKDVRDSLVRQFIPLAMAKGTQHLLVLLFEHLDNSSKTALLQNVVQPHFRQLATNGTSSIVLQKLLQGSPF</sequence>
<dbReference type="GO" id="GO:0005737">
    <property type="term" value="C:cytoplasm"/>
    <property type="evidence" value="ECO:0007669"/>
    <property type="project" value="TreeGrafter"/>
</dbReference>
<proteinExistence type="predicted"/>
<protein>
    <submittedName>
        <fullName evidence="3">Uncharacterized protein</fullName>
    </submittedName>
</protein>
<feature type="repeat" description="Pumilio" evidence="2">
    <location>
        <begin position="459"/>
        <end position="494"/>
    </location>
</feature>
<dbReference type="OrthoDB" id="278568at2759"/>
<dbReference type="EMBL" id="CYKH01000754">
    <property type="protein sequence ID" value="CUG33250.1"/>
    <property type="molecule type" value="Genomic_DNA"/>
</dbReference>
<dbReference type="PROSITE" id="PS50302">
    <property type="entry name" value="PUM"/>
    <property type="match status" value="2"/>
</dbReference>
<dbReference type="Proteomes" id="UP000051952">
    <property type="component" value="Unassembled WGS sequence"/>
</dbReference>
<keyword evidence="4" id="KW-1185">Reference proteome</keyword>
<dbReference type="GO" id="GO:0003729">
    <property type="term" value="F:mRNA binding"/>
    <property type="evidence" value="ECO:0007669"/>
    <property type="project" value="TreeGrafter"/>
</dbReference>
<reference evidence="4" key="1">
    <citation type="submission" date="2015-09" db="EMBL/GenBank/DDBJ databases">
        <authorList>
            <consortium name="Pathogen Informatics"/>
        </authorList>
    </citation>
    <scope>NUCLEOTIDE SEQUENCE [LARGE SCALE GENOMIC DNA]</scope>
    <source>
        <strain evidence="4">Lake Konstanz</strain>
    </source>
</reference>
<dbReference type="InterPro" id="IPR016024">
    <property type="entry name" value="ARM-type_fold"/>
</dbReference>
<dbReference type="InterPro" id="IPR001313">
    <property type="entry name" value="Pumilio_RNA-bd_rpt"/>
</dbReference>
<name>A0A0S4IWW4_BODSA</name>
<dbReference type="PANTHER" id="PTHR12537:SF12">
    <property type="entry name" value="MATERNAL PROTEIN PUMILIO"/>
    <property type="match status" value="1"/>
</dbReference>
<keyword evidence="1" id="KW-0677">Repeat</keyword>
<evidence type="ECO:0000313" key="3">
    <source>
        <dbReference type="EMBL" id="CUG33250.1"/>
    </source>
</evidence>
<gene>
    <name evidence="3" type="ORF">BSAL_77825</name>
</gene>
<dbReference type="GO" id="GO:0010608">
    <property type="term" value="P:post-transcriptional regulation of gene expression"/>
    <property type="evidence" value="ECO:0007669"/>
    <property type="project" value="TreeGrafter"/>
</dbReference>
<dbReference type="InterPro" id="IPR011989">
    <property type="entry name" value="ARM-like"/>
</dbReference>
<dbReference type="SUPFAM" id="SSF48371">
    <property type="entry name" value="ARM repeat"/>
    <property type="match status" value="1"/>
</dbReference>
<feature type="repeat" description="Pumilio" evidence="2">
    <location>
        <begin position="420"/>
        <end position="458"/>
    </location>
</feature>
<dbReference type="AlphaFoldDB" id="A0A0S4IWW4"/>
<dbReference type="PANTHER" id="PTHR12537">
    <property type="entry name" value="RNA BINDING PROTEIN PUMILIO-RELATED"/>
    <property type="match status" value="1"/>
</dbReference>
<dbReference type="VEuPathDB" id="TriTrypDB:BSAL_77825"/>
<dbReference type="SMART" id="SM00025">
    <property type="entry name" value="Pumilio"/>
    <property type="match status" value="6"/>
</dbReference>
<dbReference type="Gene3D" id="1.25.10.10">
    <property type="entry name" value="Leucine-rich Repeat Variant"/>
    <property type="match status" value="2"/>
</dbReference>
<accession>A0A0S4IWW4</accession>
<dbReference type="OMA" id="THQCGSI"/>
<feature type="non-terminal residue" evidence="3">
    <location>
        <position position="628"/>
    </location>
</feature>
<organism evidence="3 4">
    <name type="scientific">Bodo saltans</name>
    <name type="common">Flagellated protozoan</name>
    <dbReference type="NCBI Taxonomy" id="75058"/>
    <lineage>
        <taxon>Eukaryota</taxon>
        <taxon>Discoba</taxon>
        <taxon>Euglenozoa</taxon>
        <taxon>Kinetoplastea</taxon>
        <taxon>Metakinetoplastina</taxon>
        <taxon>Eubodonida</taxon>
        <taxon>Bodonidae</taxon>
        <taxon>Bodo</taxon>
    </lineage>
</organism>
<evidence type="ECO:0000256" key="2">
    <source>
        <dbReference type="PROSITE-ProRule" id="PRU00317"/>
    </source>
</evidence>
<evidence type="ECO:0000313" key="4">
    <source>
        <dbReference type="Proteomes" id="UP000051952"/>
    </source>
</evidence>